<organism evidence="2 3">
    <name type="scientific">Dibothriocephalus latus</name>
    <name type="common">Fish tapeworm</name>
    <name type="synonym">Diphyllobothrium latum</name>
    <dbReference type="NCBI Taxonomy" id="60516"/>
    <lineage>
        <taxon>Eukaryota</taxon>
        <taxon>Metazoa</taxon>
        <taxon>Spiralia</taxon>
        <taxon>Lophotrochozoa</taxon>
        <taxon>Platyhelminthes</taxon>
        <taxon>Cestoda</taxon>
        <taxon>Eucestoda</taxon>
        <taxon>Diphyllobothriidea</taxon>
        <taxon>Diphyllobothriidae</taxon>
        <taxon>Dibothriocephalus</taxon>
    </lineage>
</organism>
<evidence type="ECO:0000313" key="3">
    <source>
        <dbReference type="Proteomes" id="UP000281553"/>
    </source>
</evidence>
<protein>
    <recommendedName>
        <fullName evidence="1">NADP-dependent oxidoreductase domain-containing protein</fullName>
    </recommendedName>
</protein>
<reference evidence="2 3" key="1">
    <citation type="submission" date="2018-11" db="EMBL/GenBank/DDBJ databases">
        <authorList>
            <consortium name="Pathogen Informatics"/>
        </authorList>
    </citation>
    <scope>NUCLEOTIDE SEQUENCE [LARGE SCALE GENOMIC DNA]</scope>
</reference>
<evidence type="ECO:0000259" key="1">
    <source>
        <dbReference type="Pfam" id="PF00248"/>
    </source>
</evidence>
<dbReference type="CDD" id="cd19071">
    <property type="entry name" value="AKR_AKR1-5-like"/>
    <property type="match status" value="1"/>
</dbReference>
<dbReference type="GO" id="GO:0016491">
    <property type="term" value="F:oxidoreductase activity"/>
    <property type="evidence" value="ECO:0007669"/>
    <property type="project" value="InterPro"/>
</dbReference>
<dbReference type="Proteomes" id="UP000281553">
    <property type="component" value="Unassembled WGS sequence"/>
</dbReference>
<dbReference type="InterPro" id="IPR036812">
    <property type="entry name" value="NAD(P)_OxRdtase_dom_sf"/>
</dbReference>
<feature type="domain" description="NADP-dependent oxidoreductase" evidence="1">
    <location>
        <begin position="12"/>
        <end position="178"/>
    </location>
</feature>
<dbReference type="AlphaFoldDB" id="A0A3P7KYX3"/>
<proteinExistence type="predicted"/>
<dbReference type="InterPro" id="IPR023210">
    <property type="entry name" value="NADP_OxRdtase_dom"/>
</dbReference>
<gene>
    <name evidence="2" type="ORF">DILT_LOCUS6186</name>
</gene>
<dbReference type="SUPFAM" id="SSF51430">
    <property type="entry name" value="NAD(P)-linked oxidoreductase"/>
    <property type="match status" value="1"/>
</dbReference>
<keyword evidence="3" id="KW-1185">Reference proteome</keyword>
<sequence length="183" mass="20484">MPHEPEEPILCAIDTGYRHIDCALAYGNEAEIGRALKKKLDDGTLWSDSHCLKDVRPGCEKSLRDLGLKYLDLYLVHYPMAFKVVPLPRPYVRSAIEFENVPLEETWKGMEELVEAGLVRSIGVSNFNKAQLERILAVCKIPPAVNQVEVTVNFPNQKLLDYCSSKGIHITAFSPFGCPGLIK</sequence>
<dbReference type="Pfam" id="PF00248">
    <property type="entry name" value="Aldo_ket_red"/>
    <property type="match status" value="1"/>
</dbReference>
<dbReference type="PRINTS" id="PR00069">
    <property type="entry name" value="ALDKETRDTASE"/>
</dbReference>
<name>A0A3P7KYX3_DIBLA</name>
<dbReference type="PROSITE" id="PS00798">
    <property type="entry name" value="ALDOKETO_REDUCTASE_1"/>
    <property type="match status" value="1"/>
</dbReference>
<accession>A0A3P7KYX3</accession>
<evidence type="ECO:0000313" key="2">
    <source>
        <dbReference type="EMBL" id="VDN10355.1"/>
    </source>
</evidence>
<dbReference type="InterPro" id="IPR018170">
    <property type="entry name" value="Aldo/ket_reductase_CS"/>
</dbReference>
<dbReference type="PROSITE" id="PS00062">
    <property type="entry name" value="ALDOKETO_REDUCTASE_2"/>
    <property type="match status" value="1"/>
</dbReference>
<dbReference type="PANTHER" id="PTHR11732">
    <property type="entry name" value="ALDO/KETO REDUCTASE"/>
    <property type="match status" value="1"/>
</dbReference>
<dbReference type="EMBL" id="UYRU01048971">
    <property type="protein sequence ID" value="VDN10355.1"/>
    <property type="molecule type" value="Genomic_DNA"/>
</dbReference>
<dbReference type="OrthoDB" id="416253at2759"/>
<dbReference type="Gene3D" id="3.20.20.100">
    <property type="entry name" value="NADP-dependent oxidoreductase domain"/>
    <property type="match status" value="1"/>
</dbReference>
<dbReference type="InterPro" id="IPR020471">
    <property type="entry name" value="AKR"/>
</dbReference>